<evidence type="ECO:0000256" key="1">
    <source>
        <dbReference type="ARBA" id="ARBA00004651"/>
    </source>
</evidence>
<evidence type="ECO:0000256" key="6">
    <source>
        <dbReference type="ARBA" id="ARBA00022989"/>
    </source>
</evidence>
<comment type="subcellular location">
    <subcellularLocation>
        <location evidence="1">Cell membrane</location>
        <topology evidence="1">Multi-pass membrane protein</topology>
    </subcellularLocation>
</comment>
<accession>A0ABW9QUP3</accession>
<protein>
    <submittedName>
        <fullName evidence="10">Rod shape-determining protein MreD</fullName>
    </submittedName>
</protein>
<feature type="transmembrane region" description="Helical" evidence="9">
    <location>
        <begin position="187"/>
        <end position="209"/>
    </location>
</feature>
<evidence type="ECO:0000256" key="3">
    <source>
        <dbReference type="ARBA" id="ARBA00022475"/>
    </source>
</evidence>
<dbReference type="InterPro" id="IPR007227">
    <property type="entry name" value="Cell_shape_determining_MreD"/>
</dbReference>
<feature type="transmembrane region" description="Helical" evidence="9">
    <location>
        <begin position="56"/>
        <end position="75"/>
    </location>
</feature>
<evidence type="ECO:0000256" key="4">
    <source>
        <dbReference type="ARBA" id="ARBA00022692"/>
    </source>
</evidence>
<dbReference type="Proteomes" id="UP000437736">
    <property type="component" value="Unassembled WGS sequence"/>
</dbReference>
<dbReference type="NCBIfam" id="TIGR03426">
    <property type="entry name" value="shape_MreD"/>
    <property type="match status" value="1"/>
</dbReference>
<feature type="transmembrane region" description="Helical" evidence="9">
    <location>
        <begin position="124"/>
        <end position="143"/>
    </location>
</feature>
<evidence type="ECO:0000313" key="11">
    <source>
        <dbReference type="Proteomes" id="UP000437736"/>
    </source>
</evidence>
<feature type="transmembrane region" description="Helical" evidence="9">
    <location>
        <begin position="155"/>
        <end position="175"/>
    </location>
</feature>
<comment type="caution">
    <text evidence="10">The sequence shown here is derived from an EMBL/GenBank/DDBJ whole genome shotgun (WGS) entry which is preliminary data.</text>
</comment>
<keyword evidence="5" id="KW-0133">Cell shape</keyword>
<gene>
    <name evidence="10" type="primary">mreD</name>
    <name evidence="10" type="ORF">GHK86_11870</name>
</gene>
<comment type="similarity">
    <text evidence="2">Belongs to the MreD family.</text>
</comment>
<feature type="compositionally biased region" description="Basic residues" evidence="8">
    <location>
        <begin position="1"/>
        <end position="17"/>
    </location>
</feature>
<evidence type="ECO:0000256" key="5">
    <source>
        <dbReference type="ARBA" id="ARBA00022960"/>
    </source>
</evidence>
<keyword evidence="3" id="KW-1003">Cell membrane</keyword>
<dbReference type="Pfam" id="PF04093">
    <property type="entry name" value="MreD"/>
    <property type="match status" value="1"/>
</dbReference>
<feature type="region of interest" description="Disordered" evidence="8">
    <location>
        <begin position="1"/>
        <end position="41"/>
    </location>
</feature>
<dbReference type="EMBL" id="WJHE01000583">
    <property type="protein sequence ID" value="MST33412.1"/>
    <property type="molecule type" value="Genomic_DNA"/>
</dbReference>
<keyword evidence="11" id="KW-1185">Reference proteome</keyword>
<evidence type="ECO:0000256" key="9">
    <source>
        <dbReference type="SAM" id="Phobius"/>
    </source>
</evidence>
<feature type="non-terminal residue" evidence="10">
    <location>
        <position position="1"/>
    </location>
</feature>
<keyword evidence="7 9" id="KW-0472">Membrane</keyword>
<evidence type="ECO:0000256" key="7">
    <source>
        <dbReference type="ARBA" id="ARBA00023136"/>
    </source>
</evidence>
<sequence>DGGLPRRHPGRSHHRREHPPGGDRTGRQPASPGGPHPAGLRRHPALVGSVTAATIARIRIVVLLLVGIVVQTTFASDLRIGGVAPDFMLLLAIAGGLTTGPAAGAVIGFFAGLLADLSLTTTPLGLFALAWCLVGVIVGWARSNILPEGRPVEPFVGLAATLGGVAIFLAGADLAGQSAVLAPGARWLMRVALIEAGWNTVLAIPAAWLMRRAARGSRGADRLGRTDALASG</sequence>
<feature type="transmembrane region" description="Helical" evidence="9">
    <location>
        <begin position="87"/>
        <end position="112"/>
    </location>
</feature>
<keyword evidence="6 9" id="KW-1133">Transmembrane helix</keyword>
<reference evidence="10 11" key="1">
    <citation type="submission" date="2019-11" db="EMBL/GenBank/DDBJ databases">
        <title>Acidiferrimicrobium australis gen. nov., sp. nov., an acidophilic and obligately heterotrophic, member of the Actinobacteria that catalyses dissimilatory oxido- reduction of iron isolated from metal-rich acidic water in Chile.</title>
        <authorList>
            <person name="Gonzalez D."/>
            <person name="Huber K."/>
            <person name="Hedrich S."/>
            <person name="Rojas-Villalobos C."/>
            <person name="Quatrini R."/>
            <person name="Dinamarca M.A."/>
            <person name="Schwarz A."/>
            <person name="Canales C."/>
            <person name="Nancucheo I."/>
        </authorList>
    </citation>
    <scope>NUCLEOTIDE SEQUENCE [LARGE SCALE GENOMIC DNA]</scope>
    <source>
        <strain evidence="10 11">USS-CCA1</strain>
    </source>
</reference>
<proteinExistence type="inferred from homology"/>
<organism evidence="10 11">
    <name type="scientific">Acidiferrimicrobium australe</name>
    <dbReference type="NCBI Taxonomy" id="2664430"/>
    <lineage>
        <taxon>Bacteria</taxon>
        <taxon>Bacillati</taxon>
        <taxon>Actinomycetota</taxon>
        <taxon>Acidimicrobiia</taxon>
        <taxon>Acidimicrobiales</taxon>
        <taxon>Acidimicrobiaceae</taxon>
        <taxon>Acidiferrimicrobium</taxon>
    </lineage>
</organism>
<keyword evidence="4 9" id="KW-0812">Transmembrane</keyword>
<evidence type="ECO:0000256" key="2">
    <source>
        <dbReference type="ARBA" id="ARBA00007776"/>
    </source>
</evidence>
<name>A0ABW9QUP3_9ACTN</name>
<evidence type="ECO:0000313" key="10">
    <source>
        <dbReference type="EMBL" id="MST33412.1"/>
    </source>
</evidence>
<evidence type="ECO:0000256" key="8">
    <source>
        <dbReference type="SAM" id="MobiDB-lite"/>
    </source>
</evidence>